<keyword evidence="5 12" id="KW-0067">ATP-binding</keyword>
<evidence type="ECO:0000256" key="3">
    <source>
        <dbReference type="ARBA" id="ARBA00022741"/>
    </source>
</evidence>
<dbReference type="Pfam" id="PF00664">
    <property type="entry name" value="ABC_membrane"/>
    <property type="match status" value="1"/>
</dbReference>
<proteinExistence type="predicted"/>
<keyword evidence="6 8" id="KW-1133">Transmembrane helix</keyword>
<protein>
    <submittedName>
        <fullName evidence="12">ABC transporter ATP-binding protein</fullName>
    </submittedName>
</protein>
<feature type="domain" description="ABC transporter" evidence="9">
    <location>
        <begin position="488"/>
        <end position="724"/>
    </location>
</feature>
<reference evidence="13" key="1">
    <citation type="journal article" date="2019" name="Int. J. Syst. Evol. Microbiol.">
        <title>The Global Catalogue of Microorganisms (GCM) 10K type strain sequencing project: providing services to taxonomists for standard genome sequencing and annotation.</title>
        <authorList>
            <consortium name="The Broad Institute Genomics Platform"/>
            <consortium name="The Broad Institute Genome Sequencing Center for Infectious Disease"/>
            <person name="Wu L."/>
            <person name="Ma J."/>
        </authorList>
    </citation>
    <scope>NUCLEOTIDE SEQUENCE [LARGE SCALE GENOMIC DNA]</scope>
    <source>
        <strain evidence="13">CGMCC 1.10832</strain>
    </source>
</reference>
<evidence type="ECO:0000256" key="7">
    <source>
        <dbReference type="ARBA" id="ARBA00023136"/>
    </source>
</evidence>
<comment type="caution">
    <text evidence="12">The sequence shown here is derived from an EMBL/GenBank/DDBJ whole genome shotgun (WGS) entry which is preliminary data.</text>
</comment>
<dbReference type="CDD" id="cd02418">
    <property type="entry name" value="Peptidase_C39B"/>
    <property type="match status" value="1"/>
</dbReference>
<evidence type="ECO:0000256" key="5">
    <source>
        <dbReference type="ARBA" id="ARBA00022840"/>
    </source>
</evidence>
<feature type="transmembrane region" description="Helical" evidence="8">
    <location>
        <begin position="171"/>
        <end position="196"/>
    </location>
</feature>
<evidence type="ECO:0000313" key="13">
    <source>
        <dbReference type="Proteomes" id="UP000636010"/>
    </source>
</evidence>
<feature type="transmembrane region" description="Helical" evidence="8">
    <location>
        <begin position="208"/>
        <end position="226"/>
    </location>
</feature>
<dbReference type="CDD" id="cd18571">
    <property type="entry name" value="ABC_6TM_peptidase_like"/>
    <property type="match status" value="1"/>
</dbReference>
<dbReference type="PROSITE" id="PS50929">
    <property type="entry name" value="ABC_TM1F"/>
    <property type="match status" value="1"/>
</dbReference>
<keyword evidence="7 8" id="KW-0472">Membrane</keyword>
<evidence type="ECO:0000256" key="6">
    <source>
        <dbReference type="ARBA" id="ARBA00022989"/>
    </source>
</evidence>
<feature type="domain" description="ABC transmembrane type-1" evidence="10">
    <location>
        <begin position="175"/>
        <end position="454"/>
    </location>
</feature>
<dbReference type="Proteomes" id="UP000636010">
    <property type="component" value="Unassembled WGS sequence"/>
</dbReference>
<evidence type="ECO:0000259" key="11">
    <source>
        <dbReference type="PROSITE" id="PS50990"/>
    </source>
</evidence>
<gene>
    <name evidence="12" type="ORF">GCM10011506_45210</name>
</gene>
<evidence type="ECO:0000256" key="8">
    <source>
        <dbReference type="SAM" id="Phobius"/>
    </source>
</evidence>
<evidence type="ECO:0000313" key="12">
    <source>
        <dbReference type="EMBL" id="GGC54526.1"/>
    </source>
</evidence>
<dbReference type="PROSITE" id="PS00211">
    <property type="entry name" value="ABC_TRANSPORTER_1"/>
    <property type="match status" value="1"/>
</dbReference>
<dbReference type="Gene3D" id="3.40.50.300">
    <property type="entry name" value="P-loop containing nucleotide triphosphate hydrolases"/>
    <property type="match status" value="1"/>
</dbReference>
<evidence type="ECO:0000256" key="1">
    <source>
        <dbReference type="ARBA" id="ARBA00004651"/>
    </source>
</evidence>
<evidence type="ECO:0000259" key="9">
    <source>
        <dbReference type="PROSITE" id="PS50893"/>
    </source>
</evidence>
<keyword evidence="3" id="KW-0547">Nucleotide-binding</keyword>
<feature type="transmembrane region" description="Helical" evidence="8">
    <location>
        <begin position="282"/>
        <end position="305"/>
    </location>
</feature>
<evidence type="ECO:0000256" key="2">
    <source>
        <dbReference type="ARBA" id="ARBA00022692"/>
    </source>
</evidence>
<dbReference type="RefSeq" id="WP_188467624.1">
    <property type="nucleotide sequence ID" value="NZ_BAABHU010000020.1"/>
</dbReference>
<dbReference type="InterPro" id="IPR003593">
    <property type="entry name" value="AAA+_ATPase"/>
</dbReference>
<dbReference type="PROSITE" id="PS50990">
    <property type="entry name" value="PEPTIDASE_C39"/>
    <property type="match status" value="1"/>
</dbReference>
<dbReference type="PANTHER" id="PTHR43394:SF1">
    <property type="entry name" value="ATP-BINDING CASSETTE SUB-FAMILY B MEMBER 10, MITOCHONDRIAL"/>
    <property type="match status" value="1"/>
</dbReference>
<accession>A0ABQ1N581</accession>
<dbReference type="Pfam" id="PF00005">
    <property type="entry name" value="ABC_tran"/>
    <property type="match status" value="1"/>
</dbReference>
<dbReference type="InterPro" id="IPR017871">
    <property type="entry name" value="ABC_transporter-like_CS"/>
</dbReference>
<dbReference type="InterPro" id="IPR011527">
    <property type="entry name" value="ABC1_TM_dom"/>
</dbReference>
<feature type="transmembrane region" description="Helical" evidence="8">
    <location>
        <begin position="311"/>
        <end position="330"/>
    </location>
</feature>
<dbReference type="Gene3D" id="3.90.70.10">
    <property type="entry name" value="Cysteine proteinases"/>
    <property type="match status" value="1"/>
</dbReference>
<dbReference type="InterPro" id="IPR005074">
    <property type="entry name" value="Peptidase_C39"/>
</dbReference>
<dbReference type="PANTHER" id="PTHR43394">
    <property type="entry name" value="ATP-DEPENDENT PERMEASE MDL1, MITOCHONDRIAL"/>
    <property type="match status" value="1"/>
</dbReference>
<dbReference type="GO" id="GO:0005524">
    <property type="term" value="F:ATP binding"/>
    <property type="evidence" value="ECO:0007669"/>
    <property type="project" value="UniProtKB-KW"/>
</dbReference>
<dbReference type="Pfam" id="PF03412">
    <property type="entry name" value="Peptidase_C39"/>
    <property type="match status" value="1"/>
</dbReference>
<dbReference type="InterPro" id="IPR039421">
    <property type="entry name" value="Type_1_exporter"/>
</dbReference>
<evidence type="ECO:0000256" key="4">
    <source>
        <dbReference type="ARBA" id="ARBA00022801"/>
    </source>
</evidence>
<keyword evidence="4" id="KW-0378">Hydrolase</keyword>
<sequence>MKKFPFYKQLDKMDCGPTCLRMIAKFYGKSYSLERLRQKSSISREGVSLTGISEAAEAIGFRTLSARMPYKELMDHAPLPCIVHWRERHFIVVYAFKKNKVFVADPAHGLIRYSKNEFLEGWFNYKKNNAETGIALFFEPSPEFYKTDDDSELSKSSFKFLLSYLKPYRKYLVQLVLGMLLGSILLLIFPFLTQAIVDVGINNQDISFINLILIAQLMLFFSRTAVDFIRSWILLHIGSRVNIFLISDFLIKMMKLPLVFFDTKMVGDLLQRINDHKRIETFLSTSTLTVLFSLLNFLVFGVVLAYYDIQIFSVFVIGSVLYAFWILVFVKKRRELDYKLFDQLARNRNTLIQLISGMQEIRLHNAERQKRWEWERIQIKLFQVNVKNLSLNQYQQAGSIFINELKNILITFLAAKSVIDGEITLGMMLAVQYIIGQLNAPLTQLMGFVHTVQDAKISLERLAEIHDKENEEDSNEDKVSIFPENKSLFIKKLHFRYEGSQSPEVLKDITMSIAEGKITAIVGASGSGKTTLVKLLLKIYNPTSGELKLGDINLSNFSNKVWRRKCGSVLQDGYIFSDTIAKNIVIDDENIDRQQLIYAVKVANVQDFIESLPLGYNTMIGRDGHGLSQGQKQRILIARAVYKNPEYIFFDEATNALDANNEKIIMENLDRFFEGRTVVVVAHRLSTVKNADKIIVMDKGQIIEVGNHQELALQRGAYFNLVKNQLELGN</sequence>
<keyword evidence="13" id="KW-1185">Reference proteome</keyword>
<organism evidence="12 13">
    <name type="scientific">Marivirga lumbricoides</name>
    <dbReference type="NCBI Taxonomy" id="1046115"/>
    <lineage>
        <taxon>Bacteria</taxon>
        <taxon>Pseudomonadati</taxon>
        <taxon>Bacteroidota</taxon>
        <taxon>Cytophagia</taxon>
        <taxon>Cytophagales</taxon>
        <taxon>Marivirgaceae</taxon>
        <taxon>Marivirga</taxon>
    </lineage>
</organism>
<dbReference type="InterPro" id="IPR027417">
    <property type="entry name" value="P-loop_NTPase"/>
</dbReference>
<dbReference type="Gene3D" id="1.20.1560.10">
    <property type="entry name" value="ABC transporter type 1, transmembrane domain"/>
    <property type="match status" value="1"/>
</dbReference>
<evidence type="ECO:0000259" key="10">
    <source>
        <dbReference type="PROSITE" id="PS50929"/>
    </source>
</evidence>
<dbReference type="SUPFAM" id="SSF90123">
    <property type="entry name" value="ABC transporter transmembrane region"/>
    <property type="match status" value="1"/>
</dbReference>
<keyword evidence="2 8" id="KW-0812">Transmembrane</keyword>
<comment type="subcellular location">
    <subcellularLocation>
        <location evidence="1">Cell membrane</location>
        <topology evidence="1">Multi-pass membrane protein</topology>
    </subcellularLocation>
</comment>
<dbReference type="SMART" id="SM00382">
    <property type="entry name" value="AAA"/>
    <property type="match status" value="1"/>
</dbReference>
<dbReference type="PROSITE" id="PS50893">
    <property type="entry name" value="ABC_TRANSPORTER_2"/>
    <property type="match status" value="1"/>
</dbReference>
<feature type="domain" description="Peptidase C39" evidence="11">
    <location>
        <begin position="9"/>
        <end position="129"/>
    </location>
</feature>
<dbReference type="InterPro" id="IPR003439">
    <property type="entry name" value="ABC_transporter-like_ATP-bd"/>
</dbReference>
<dbReference type="EMBL" id="BMEC01000020">
    <property type="protein sequence ID" value="GGC54526.1"/>
    <property type="molecule type" value="Genomic_DNA"/>
</dbReference>
<dbReference type="SUPFAM" id="SSF52540">
    <property type="entry name" value="P-loop containing nucleoside triphosphate hydrolases"/>
    <property type="match status" value="1"/>
</dbReference>
<name>A0ABQ1N581_9BACT</name>
<dbReference type="InterPro" id="IPR036640">
    <property type="entry name" value="ABC1_TM_sf"/>
</dbReference>